<dbReference type="Proteomes" id="UP000003465">
    <property type="component" value="Unassembled WGS sequence"/>
</dbReference>
<accession>A0A656GDN5</accession>
<dbReference type="AlphaFoldDB" id="A0A656GDN5"/>
<reference evidence="1 2" key="1">
    <citation type="journal article" date="2011" name="PLoS Pathog.">
        <title>Dynamic evolution of pathogenicity revealed by sequencing and comparative genomics of 19 Pseudomonas syringae isolates.</title>
        <authorList>
            <person name="Baltrus D.A."/>
            <person name="Nishimura M.T."/>
            <person name="Romanchuk A."/>
            <person name="Chang J.H."/>
            <person name="Mukhtar M.S."/>
            <person name="Cherkis K."/>
            <person name="Roach J."/>
            <person name="Grant S.R."/>
            <person name="Jones C.D."/>
            <person name="Dangl J.L."/>
        </authorList>
    </citation>
    <scope>NUCLEOTIDE SEQUENCE [LARGE SCALE GENOMIC DNA]</scope>
    <source>
        <strain evidence="1 2">301020</strain>
    </source>
</reference>
<sequence>MTATRLPLRVRNRTVLQQLRNPGADLLWVLDHRPGNATRHQQAVFVVGTVGQKRGRDSQAARFGGLFDGRAAG</sequence>
<comment type="caution">
    <text evidence="1">The sequence shown here is derived from an EMBL/GenBank/DDBJ whole genome shotgun (WGS) entry which is preliminary data.</text>
</comment>
<evidence type="ECO:0000313" key="1">
    <source>
        <dbReference type="EMBL" id="EGH23669.1"/>
    </source>
</evidence>
<proteinExistence type="predicted"/>
<dbReference type="EMBL" id="AEAG01000786">
    <property type="protein sequence ID" value="EGH23669.1"/>
    <property type="molecule type" value="Genomic_DNA"/>
</dbReference>
<organism evidence="1 2">
    <name type="scientific">Pseudomonas amygdali pv. mori str. 301020</name>
    <dbReference type="NCBI Taxonomy" id="629261"/>
    <lineage>
        <taxon>Bacteria</taxon>
        <taxon>Pseudomonadati</taxon>
        <taxon>Pseudomonadota</taxon>
        <taxon>Gammaproteobacteria</taxon>
        <taxon>Pseudomonadales</taxon>
        <taxon>Pseudomonadaceae</taxon>
        <taxon>Pseudomonas</taxon>
        <taxon>Pseudomonas amygdali</taxon>
    </lineage>
</organism>
<name>A0A656GDN5_PSEA0</name>
<protein>
    <submittedName>
        <fullName evidence="1">Uncharacterized protein</fullName>
    </submittedName>
</protein>
<feature type="non-terminal residue" evidence="1">
    <location>
        <position position="73"/>
    </location>
</feature>
<evidence type="ECO:0000313" key="2">
    <source>
        <dbReference type="Proteomes" id="UP000003465"/>
    </source>
</evidence>
<gene>
    <name evidence="1" type="ORF">PSYMO_20263</name>
</gene>